<dbReference type="GO" id="GO:0008270">
    <property type="term" value="F:zinc ion binding"/>
    <property type="evidence" value="ECO:0007669"/>
    <property type="project" value="InterPro"/>
</dbReference>
<dbReference type="InterPro" id="IPR036864">
    <property type="entry name" value="Zn2-C6_fun-type_DNA-bd_sf"/>
</dbReference>
<dbReference type="GO" id="GO:0000981">
    <property type="term" value="F:DNA-binding transcription factor activity, RNA polymerase II-specific"/>
    <property type="evidence" value="ECO:0007669"/>
    <property type="project" value="InterPro"/>
</dbReference>
<sequence length="868" mass="98177">MLPPTHPSGQSGDVGLMSSSWTNLSIGPHDDEAAAGPHVVAEDVPACASCRKRKLRCSRETPTCSHCLRLSIDCIYNPKQKPGLKTGALDALSRRVAFLERILLDVDGNIRPQYDPGDGELEHHDNEHPPPEATPVTTATHSQAPTEPAQPEHPKPAYEPPHEEIRLWNGSDHLASTRKRKLDEPYLADSLLTLETVDIAEFLPSQPLLLKLVDYFCISFHHWIPYKHKQRLRDRVCNGLQDPNYHLVYHALVAVTLRHLDRSSSFLDEDEVAHQTRVSRHIVETYALKTVSLESLRALIMIVFDYLNDGEMQKAWPLIGSLTRTIDYLQLTVEPSASQYGALMRPLRLVQPTHDWTELEERRRLFWVIFLLDRFCSVSTGWNFSLTSEDVHRRLPADGGYFTREEPVTTPYFGIWNKAAARIGKSLANVPAQYNEDDPVLDQGHQGQQGASPGSSNGLIDASKLGAFAYCVEATESLSQVTTFFLQQRINWQDKEHAVSWLTRFKELDLRLVQWKLFLPPRWKDSNISPNTEVVDMDPNLTLAHITHNTSMILLHHSIAYPAKGWNDYVALPKECSAQTCEHAAVESSNIVEKFLSHTPIPFVNVQFAFCAFVAAKALLFDHQVTRKPVRSEFPRLIRNLWDMSRRWARRPTNQAQCGDNTDCRAPLNQPGKYAAHLEYLYEACQQDLNFRFDLYDHSCLKPDQQYPISPAYTSTPQAQQSTRPPQHRRTNSMMTAHSPLSPRRIPSTNASSQPSALASMPFNASDRQQQRQHSISHQPPIHSPSSIAPPYTNHAHSTTYLGPNAHGNPAPPYPINGTTPHANNLQDQSLLSLEGAFMDSQFLDMDRVITFEEANFFLPGDAYRWQQ</sequence>
<feature type="region of interest" description="Disordered" evidence="6">
    <location>
        <begin position="436"/>
        <end position="456"/>
    </location>
</feature>
<evidence type="ECO:0000313" key="9">
    <source>
        <dbReference type="Proteomes" id="UP000240883"/>
    </source>
</evidence>
<feature type="compositionally biased region" description="Polar residues" evidence="6">
    <location>
        <begin position="747"/>
        <end position="757"/>
    </location>
</feature>
<dbReference type="AlphaFoldDB" id="A0A2T2P6T0"/>
<feature type="compositionally biased region" description="Low complexity" evidence="6">
    <location>
        <begin position="772"/>
        <end position="791"/>
    </location>
</feature>
<dbReference type="PROSITE" id="PS50048">
    <property type="entry name" value="ZN2_CY6_FUNGAL_2"/>
    <property type="match status" value="1"/>
</dbReference>
<reference evidence="8 9" key="1">
    <citation type="journal article" date="2018" name="Front. Microbiol.">
        <title>Genome-Wide Analysis of Corynespora cassiicola Leaf Fall Disease Putative Effectors.</title>
        <authorList>
            <person name="Lopez D."/>
            <person name="Ribeiro S."/>
            <person name="Label P."/>
            <person name="Fumanal B."/>
            <person name="Venisse J.S."/>
            <person name="Kohler A."/>
            <person name="de Oliveira R.R."/>
            <person name="Labutti K."/>
            <person name="Lipzen A."/>
            <person name="Lail K."/>
            <person name="Bauer D."/>
            <person name="Ohm R.A."/>
            <person name="Barry K.W."/>
            <person name="Spatafora J."/>
            <person name="Grigoriev I.V."/>
            <person name="Martin F.M."/>
            <person name="Pujade-Renaud V."/>
        </authorList>
    </citation>
    <scope>NUCLEOTIDE SEQUENCE [LARGE SCALE GENOMIC DNA]</scope>
    <source>
        <strain evidence="8 9">Philippines</strain>
    </source>
</reference>
<evidence type="ECO:0000313" key="8">
    <source>
        <dbReference type="EMBL" id="PSN73401.1"/>
    </source>
</evidence>
<dbReference type="Pfam" id="PF04082">
    <property type="entry name" value="Fungal_trans"/>
    <property type="match status" value="1"/>
</dbReference>
<keyword evidence="5" id="KW-0539">Nucleus</keyword>
<evidence type="ECO:0000256" key="5">
    <source>
        <dbReference type="ARBA" id="ARBA00023242"/>
    </source>
</evidence>
<feature type="compositionally biased region" description="Basic and acidic residues" evidence="6">
    <location>
        <begin position="150"/>
        <end position="162"/>
    </location>
</feature>
<dbReference type="CDD" id="cd00067">
    <property type="entry name" value="GAL4"/>
    <property type="match status" value="1"/>
</dbReference>
<evidence type="ECO:0000256" key="6">
    <source>
        <dbReference type="SAM" id="MobiDB-lite"/>
    </source>
</evidence>
<feature type="compositionally biased region" description="Basic and acidic residues" evidence="6">
    <location>
        <begin position="120"/>
        <end position="130"/>
    </location>
</feature>
<dbReference type="InterPro" id="IPR050815">
    <property type="entry name" value="TF_fung"/>
</dbReference>
<proteinExistence type="predicted"/>
<keyword evidence="9" id="KW-1185">Reference proteome</keyword>
<dbReference type="OrthoDB" id="4456959at2759"/>
<dbReference type="InterPro" id="IPR001138">
    <property type="entry name" value="Zn2Cys6_DnaBD"/>
</dbReference>
<evidence type="ECO:0000256" key="2">
    <source>
        <dbReference type="ARBA" id="ARBA00022723"/>
    </source>
</evidence>
<dbReference type="SUPFAM" id="SSF57701">
    <property type="entry name" value="Zn2/Cys6 DNA-binding domain"/>
    <property type="match status" value="1"/>
</dbReference>
<feature type="region of interest" description="Disordered" evidence="6">
    <location>
        <begin position="707"/>
        <end position="823"/>
    </location>
</feature>
<feature type="region of interest" description="Disordered" evidence="6">
    <location>
        <begin position="1"/>
        <end position="20"/>
    </location>
</feature>
<dbReference type="GO" id="GO:0005634">
    <property type="term" value="C:nucleus"/>
    <property type="evidence" value="ECO:0007669"/>
    <property type="project" value="UniProtKB-SubCell"/>
</dbReference>
<dbReference type="STRING" id="1448308.A0A2T2P6T0"/>
<dbReference type="CDD" id="cd12148">
    <property type="entry name" value="fungal_TF_MHR"/>
    <property type="match status" value="1"/>
</dbReference>
<feature type="region of interest" description="Disordered" evidence="6">
    <location>
        <begin position="109"/>
        <end position="162"/>
    </location>
</feature>
<dbReference type="Gene3D" id="4.10.240.10">
    <property type="entry name" value="Zn(2)-C6 fungal-type DNA-binding domain"/>
    <property type="match status" value="1"/>
</dbReference>
<dbReference type="PANTHER" id="PTHR47338:SF23">
    <property type="entry name" value="ZN(II)2CYS6 TRANSCRIPTION FACTOR (EUROFUNG)"/>
    <property type="match status" value="1"/>
</dbReference>
<protein>
    <recommendedName>
        <fullName evidence="7">Zn(2)-C6 fungal-type domain-containing protein</fullName>
    </recommendedName>
</protein>
<dbReference type="EMBL" id="KZ678129">
    <property type="protein sequence ID" value="PSN73401.1"/>
    <property type="molecule type" value="Genomic_DNA"/>
</dbReference>
<feature type="compositionally biased region" description="Polar residues" evidence="6">
    <location>
        <begin position="712"/>
        <end position="725"/>
    </location>
</feature>
<dbReference type="Pfam" id="PF00172">
    <property type="entry name" value="Zn_clus"/>
    <property type="match status" value="1"/>
</dbReference>
<dbReference type="Proteomes" id="UP000240883">
    <property type="component" value="Unassembled WGS sequence"/>
</dbReference>
<feature type="compositionally biased region" description="Polar residues" evidence="6">
    <location>
        <begin position="7"/>
        <end position="20"/>
    </location>
</feature>
<keyword evidence="2" id="KW-0479">Metal-binding</keyword>
<keyword evidence="3" id="KW-0805">Transcription regulation</keyword>
<dbReference type="GO" id="GO:0003677">
    <property type="term" value="F:DNA binding"/>
    <property type="evidence" value="ECO:0007669"/>
    <property type="project" value="InterPro"/>
</dbReference>
<gene>
    <name evidence="8" type="ORF">BS50DRAFT_568940</name>
</gene>
<dbReference type="GO" id="GO:0006351">
    <property type="term" value="P:DNA-templated transcription"/>
    <property type="evidence" value="ECO:0007669"/>
    <property type="project" value="InterPro"/>
</dbReference>
<evidence type="ECO:0000259" key="7">
    <source>
        <dbReference type="PROSITE" id="PS50048"/>
    </source>
</evidence>
<evidence type="ECO:0000256" key="1">
    <source>
        <dbReference type="ARBA" id="ARBA00004123"/>
    </source>
</evidence>
<evidence type="ECO:0000256" key="3">
    <source>
        <dbReference type="ARBA" id="ARBA00023015"/>
    </source>
</evidence>
<dbReference type="SMART" id="SM00066">
    <property type="entry name" value="GAL4"/>
    <property type="match status" value="1"/>
</dbReference>
<organism evidence="8 9">
    <name type="scientific">Corynespora cassiicola Philippines</name>
    <dbReference type="NCBI Taxonomy" id="1448308"/>
    <lineage>
        <taxon>Eukaryota</taxon>
        <taxon>Fungi</taxon>
        <taxon>Dikarya</taxon>
        <taxon>Ascomycota</taxon>
        <taxon>Pezizomycotina</taxon>
        <taxon>Dothideomycetes</taxon>
        <taxon>Pleosporomycetidae</taxon>
        <taxon>Pleosporales</taxon>
        <taxon>Corynesporascaceae</taxon>
        <taxon>Corynespora</taxon>
    </lineage>
</organism>
<comment type="subcellular location">
    <subcellularLocation>
        <location evidence="1">Nucleus</location>
    </subcellularLocation>
</comment>
<dbReference type="SMART" id="SM00906">
    <property type="entry name" value="Fungal_trans"/>
    <property type="match status" value="1"/>
</dbReference>
<dbReference type="PANTHER" id="PTHR47338">
    <property type="entry name" value="ZN(II)2CYS6 TRANSCRIPTION FACTOR (EUROFUNG)-RELATED"/>
    <property type="match status" value="1"/>
</dbReference>
<keyword evidence="4" id="KW-0804">Transcription</keyword>
<accession>A0A2T2P6T0</accession>
<dbReference type="InterPro" id="IPR007219">
    <property type="entry name" value="XnlR_reg_dom"/>
</dbReference>
<feature type="compositionally biased region" description="Polar residues" evidence="6">
    <location>
        <begin position="445"/>
        <end position="456"/>
    </location>
</feature>
<dbReference type="PROSITE" id="PS00463">
    <property type="entry name" value="ZN2_CY6_FUNGAL_1"/>
    <property type="match status" value="1"/>
</dbReference>
<feature type="domain" description="Zn(2)-C6 fungal-type" evidence="7">
    <location>
        <begin position="46"/>
        <end position="76"/>
    </location>
</feature>
<evidence type="ECO:0000256" key="4">
    <source>
        <dbReference type="ARBA" id="ARBA00023163"/>
    </source>
</evidence>
<name>A0A2T2P6T0_CORCC</name>